<dbReference type="AlphaFoldDB" id="A0AAW7ZDK8"/>
<reference evidence="1" key="1">
    <citation type="journal article" date="2023" name="J. Hazard. Mater.">
        <title>Anaerobic biodegradation of pyrene and benzo[a]pyrene by a new sulfate-reducing Desulforamulus aquiferis strain DSA.</title>
        <authorList>
            <person name="Zhang Z."/>
            <person name="Sun J."/>
            <person name="Gong X."/>
            <person name="Wang C."/>
            <person name="Wang H."/>
        </authorList>
    </citation>
    <scope>NUCLEOTIDE SEQUENCE</scope>
    <source>
        <strain evidence="1">DSA</strain>
    </source>
</reference>
<evidence type="ECO:0000313" key="1">
    <source>
        <dbReference type="EMBL" id="MDO7787793.1"/>
    </source>
</evidence>
<dbReference type="RefSeq" id="WP_304543132.1">
    <property type="nucleotide sequence ID" value="NZ_JARPTC010000016.1"/>
</dbReference>
<reference evidence="1" key="2">
    <citation type="submission" date="2023-03" db="EMBL/GenBank/DDBJ databases">
        <authorList>
            <person name="Zhang Z."/>
        </authorList>
    </citation>
    <scope>NUCLEOTIDE SEQUENCE</scope>
    <source>
        <strain evidence="1">DSA</strain>
    </source>
</reference>
<dbReference type="Proteomes" id="UP001172911">
    <property type="component" value="Unassembled WGS sequence"/>
</dbReference>
<protein>
    <submittedName>
        <fullName evidence="1">Uncharacterized protein</fullName>
    </submittedName>
</protein>
<organism evidence="1 2">
    <name type="scientific">Desulforamulus aquiferis</name>
    <dbReference type="NCBI Taxonomy" id="1397668"/>
    <lineage>
        <taxon>Bacteria</taxon>
        <taxon>Bacillati</taxon>
        <taxon>Bacillota</taxon>
        <taxon>Clostridia</taxon>
        <taxon>Eubacteriales</taxon>
        <taxon>Peptococcaceae</taxon>
        <taxon>Desulforamulus</taxon>
    </lineage>
</organism>
<keyword evidence="2" id="KW-1185">Reference proteome</keyword>
<dbReference type="EMBL" id="JARPTC010000016">
    <property type="protein sequence ID" value="MDO7787793.1"/>
    <property type="molecule type" value="Genomic_DNA"/>
</dbReference>
<proteinExistence type="predicted"/>
<accession>A0AAW7ZDK8</accession>
<gene>
    <name evidence="1" type="ORF">P6N53_11240</name>
</gene>
<evidence type="ECO:0000313" key="2">
    <source>
        <dbReference type="Proteomes" id="UP001172911"/>
    </source>
</evidence>
<name>A0AAW7ZDK8_9FIRM</name>
<sequence length="61" mass="7169">MKNDDKPRFILREKHEDGSVEATMPLSLGYLREIVRPSQVEGTSFWIEPYEGKVEKEDEEE</sequence>
<comment type="caution">
    <text evidence="1">The sequence shown here is derived from an EMBL/GenBank/DDBJ whole genome shotgun (WGS) entry which is preliminary data.</text>
</comment>